<feature type="transmembrane region" description="Helical" evidence="1">
    <location>
        <begin position="12"/>
        <end position="31"/>
    </location>
</feature>
<accession>A0A9Q6HQR2</accession>
<keyword evidence="1" id="KW-0472">Membrane</keyword>
<dbReference type="GO" id="GO:0030420">
    <property type="term" value="P:establishment of competence for transformation"/>
    <property type="evidence" value="ECO:0007669"/>
    <property type="project" value="InterPro"/>
</dbReference>
<protein>
    <submittedName>
        <fullName evidence="2">Competence protein</fullName>
    </submittedName>
</protein>
<reference evidence="2 3" key="1">
    <citation type="journal article" date="2016" name="Front. Microbiol.">
        <title>Comprehensive Phylogenetic Analysis of Bovine Non-aureus Staphylococci Species Based on Whole-Genome Sequencing.</title>
        <authorList>
            <person name="Naushad S."/>
            <person name="Barkema H.W."/>
            <person name="Luby C."/>
            <person name="Condas L.A."/>
            <person name="Nobrega D.B."/>
            <person name="Carson D.A."/>
            <person name="De Buck J."/>
        </authorList>
    </citation>
    <scope>NUCLEOTIDE SEQUENCE [LARGE SCALE GENOMIC DNA]</scope>
    <source>
        <strain evidence="2 3">SNUC 1231</strain>
    </source>
</reference>
<organism evidence="2 3">
    <name type="scientific">Staphylococcus succinus</name>
    <dbReference type="NCBI Taxonomy" id="61015"/>
    <lineage>
        <taxon>Bacteria</taxon>
        <taxon>Bacillati</taxon>
        <taxon>Bacillota</taxon>
        <taxon>Bacilli</taxon>
        <taxon>Bacillales</taxon>
        <taxon>Staphylococcaceae</taxon>
        <taxon>Staphylococcus</taxon>
    </lineage>
</organism>
<gene>
    <name evidence="2" type="ORF">BU058_04090</name>
</gene>
<keyword evidence="1" id="KW-1133">Transmembrane helix</keyword>
<sequence length="148" mass="17499">MVKLLRTSKAFTYIEMVFVLAIVSILLILQFKYVPTNQTVTYTNQKFLNNLIIQFNYLKAKAIKDNLPITLIFNDFSKEIILNEPHHPRTTIKLKENSFIHPRTNIKYLTFDKNGHINKFGTVYIACNDQLYKIIFHIEKGRVRYEEV</sequence>
<dbReference type="Proteomes" id="UP000241960">
    <property type="component" value="Unassembled WGS sequence"/>
</dbReference>
<name>A0A9Q6HQR2_9STAP</name>
<dbReference type="InterPro" id="IPR016785">
    <property type="entry name" value="ComGD"/>
</dbReference>
<evidence type="ECO:0000313" key="3">
    <source>
        <dbReference type="Proteomes" id="UP000241960"/>
    </source>
</evidence>
<evidence type="ECO:0000256" key="1">
    <source>
        <dbReference type="SAM" id="Phobius"/>
    </source>
</evidence>
<dbReference type="PIRSF" id="PIRSF021292">
    <property type="entry name" value="Competence_ComGD"/>
    <property type="match status" value="1"/>
</dbReference>
<dbReference type="AlphaFoldDB" id="A0A9Q6HQR2"/>
<comment type="caution">
    <text evidence="2">The sequence shown here is derived from an EMBL/GenBank/DDBJ whole genome shotgun (WGS) entry which is preliminary data.</text>
</comment>
<keyword evidence="1" id="KW-0812">Transmembrane</keyword>
<dbReference type="NCBIfam" id="NF040982">
    <property type="entry name" value="ComGD"/>
    <property type="match status" value="1"/>
</dbReference>
<evidence type="ECO:0000313" key="2">
    <source>
        <dbReference type="EMBL" id="PTI76418.1"/>
    </source>
</evidence>
<proteinExistence type="predicted"/>
<dbReference type="EMBL" id="PZFQ01000010">
    <property type="protein sequence ID" value="PTI76418.1"/>
    <property type="molecule type" value="Genomic_DNA"/>
</dbReference>